<dbReference type="RefSeq" id="WP_133767839.1">
    <property type="nucleotide sequence ID" value="NZ_BAAARP010000001.1"/>
</dbReference>
<evidence type="ECO:0000313" key="2">
    <source>
        <dbReference type="EMBL" id="TDS74505.1"/>
    </source>
</evidence>
<feature type="transmembrane region" description="Helical" evidence="1">
    <location>
        <begin position="88"/>
        <end position="109"/>
    </location>
</feature>
<keyword evidence="1" id="KW-1133">Transmembrane helix</keyword>
<evidence type="ECO:0000256" key="1">
    <source>
        <dbReference type="SAM" id="Phobius"/>
    </source>
</evidence>
<evidence type="ECO:0000313" key="3">
    <source>
        <dbReference type="Proteomes" id="UP000295344"/>
    </source>
</evidence>
<keyword evidence="3" id="KW-1185">Reference proteome</keyword>
<reference evidence="2 3" key="1">
    <citation type="submission" date="2019-03" db="EMBL/GenBank/DDBJ databases">
        <title>Genomic Encyclopedia of Archaeal and Bacterial Type Strains, Phase II (KMG-II): from individual species to whole genera.</title>
        <authorList>
            <person name="Goeker M."/>
        </authorList>
    </citation>
    <scope>NUCLEOTIDE SEQUENCE [LARGE SCALE GENOMIC DNA]</scope>
    <source>
        <strain evidence="2 3">DSM 24782</strain>
    </source>
</reference>
<dbReference type="AlphaFoldDB" id="A0A4R7FEY4"/>
<accession>A0A4R7FEY4</accession>
<keyword evidence="1" id="KW-0812">Transmembrane</keyword>
<protein>
    <submittedName>
        <fullName evidence="2">Uncharacterized protein</fullName>
    </submittedName>
</protein>
<gene>
    <name evidence="2" type="ORF">CLV52_3688</name>
</gene>
<feature type="transmembrane region" description="Helical" evidence="1">
    <location>
        <begin position="21"/>
        <end position="43"/>
    </location>
</feature>
<dbReference type="Proteomes" id="UP000295344">
    <property type="component" value="Unassembled WGS sequence"/>
</dbReference>
<sequence>MTDDEPKPFFDRSWWQQCTSNALGSAVGTGIVALVGLFAAITSGIVQLPQGPSPLFGIVFTVVVAGMFAFVAFASFYSARVRPERKRYHVLMGTAFVVLGTIITVTQIAQALTQHPYR</sequence>
<organism evidence="2 3">
    <name type="scientific">Amnibacterium kyonggiense</name>
    <dbReference type="NCBI Taxonomy" id="595671"/>
    <lineage>
        <taxon>Bacteria</taxon>
        <taxon>Bacillati</taxon>
        <taxon>Actinomycetota</taxon>
        <taxon>Actinomycetes</taxon>
        <taxon>Micrococcales</taxon>
        <taxon>Microbacteriaceae</taxon>
        <taxon>Amnibacterium</taxon>
    </lineage>
</organism>
<comment type="caution">
    <text evidence="2">The sequence shown here is derived from an EMBL/GenBank/DDBJ whole genome shotgun (WGS) entry which is preliminary data.</text>
</comment>
<feature type="transmembrane region" description="Helical" evidence="1">
    <location>
        <begin position="55"/>
        <end position="76"/>
    </location>
</feature>
<dbReference type="EMBL" id="SOAM01000005">
    <property type="protein sequence ID" value="TDS74505.1"/>
    <property type="molecule type" value="Genomic_DNA"/>
</dbReference>
<name>A0A4R7FEY4_9MICO</name>
<keyword evidence="1" id="KW-0472">Membrane</keyword>
<proteinExistence type="predicted"/>